<evidence type="ECO:0000313" key="1">
    <source>
        <dbReference type="EMBL" id="GMG82600.1"/>
    </source>
</evidence>
<dbReference type="Proteomes" id="UP001239909">
    <property type="component" value="Unassembled WGS sequence"/>
</dbReference>
<sequence length="230" mass="24528">MDDHAGHEPLDLEPHDLRAYPRALVDQDLLTGPAFAGLSDGAFRAQMHLALAAWRQVPAGTVPMAHVSLAQLAGLGRDVAAWAAVADECLAHWRETVDGRWALPALLPAVIEAAERQGTGRAAARERKRMERVRALMRKIGVRAANAEIDRHAARILEHIEARGGDALRGARRAEEAAWIARELGLLPRGGGALLPGRQGGQFVQVAVAAGKDLSGVTDATGHGQMRDTA</sequence>
<keyword evidence="2" id="KW-1185">Reference proteome</keyword>
<accession>A0ABQ6LQ57</accession>
<dbReference type="RefSeq" id="WP_285671385.1">
    <property type="nucleotide sequence ID" value="NZ_BSYI01000011.1"/>
</dbReference>
<gene>
    <name evidence="1" type="ORF">LNKW23_18130</name>
</gene>
<evidence type="ECO:0008006" key="3">
    <source>
        <dbReference type="Google" id="ProtNLM"/>
    </source>
</evidence>
<name>A0ABQ6LQ57_9RHOB</name>
<protein>
    <recommendedName>
        <fullName evidence="3">DUF1376 domain-containing protein</fullName>
    </recommendedName>
</protein>
<proteinExistence type="predicted"/>
<reference evidence="1 2" key="1">
    <citation type="submission" date="2023-04" db="EMBL/GenBank/DDBJ databases">
        <title>Marinoamorphus aggregata gen. nov., sp. Nov., isolate from tissue of brittle star Ophioplocus japonicus.</title>
        <authorList>
            <person name="Kawano K."/>
            <person name="Sawayama S."/>
            <person name="Nakagawa S."/>
        </authorList>
    </citation>
    <scope>NUCLEOTIDE SEQUENCE [LARGE SCALE GENOMIC DNA]</scope>
    <source>
        <strain evidence="1 2">NKW23</strain>
    </source>
</reference>
<dbReference type="EMBL" id="BSYI01000011">
    <property type="protein sequence ID" value="GMG82600.1"/>
    <property type="molecule type" value="Genomic_DNA"/>
</dbReference>
<evidence type="ECO:0000313" key="2">
    <source>
        <dbReference type="Proteomes" id="UP001239909"/>
    </source>
</evidence>
<organism evidence="1 2">
    <name type="scientific">Paralimibaculum aggregatum</name>
    <dbReference type="NCBI Taxonomy" id="3036245"/>
    <lineage>
        <taxon>Bacteria</taxon>
        <taxon>Pseudomonadati</taxon>
        <taxon>Pseudomonadota</taxon>
        <taxon>Alphaproteobacteria</taxon>
        <taxon>Rhodobacterales</taxon>
        <taxon>Paracoccaceae</taxon>
        <taxon>Paralimibaculum</taxon>
    </lineage>
</organism>
<comment type="caution">
    <text evidence="1">The sequence shown here is derived from an EMBL/GenBank/DDBJ whole genome shotgun (WGS) entry which is preliminary data.</text>
</comment>